<dbReference type="PANTHER" id="PTHR10366:SF660">
    <property type="entry name" value="NAD(P)-BINDING ROSSMANN-FOLD SUPERFAMILY PROTEIN"/>
    <property type="match status" value="1"/>
</dbReference>
<evidence type="ECO:0000313" key="4">
    <source>
        <dbReference type="EMBL" id="PWZ39012.1"/>
    </source>
</evidence>
<dbReference type="Pfam" id="PF01370">
    <property type="entry name" value="Epimerase"/>
    <property type="match status" value="1"/>
</dbReference>
<comment type="caution">
    <text evidence="4">The sequence shown here is derived from an EMBL/GenBank/DDBJ whole genome shotgun (WGS) entry which is preliminary data.</text>
</comment>
<proteinExistence type="predicted"/>
<dbReference type="GO" id="GO:0016491">
    <property type="term" value="F:oxidoreductase activity"/>
    <property type="evidence" value="ECO:0007669"/>
    <property type="project" value="UniProtKB-KW"/>
</dbReference>
<dbReference type="Proteomes" id="UP000251960">
    <property type="component" value="Chromosome 2"/>
</dbReference>
<dbReference type="Gene3D" id="3.40.50.720">
    <property type="entry name" value="NAD(P)-binding Rossmann-like Domain"/>
    <property type="match status" value="1"/>
</dbReference>
<dbReference type="SUPFAM" id="SSF51735">
    <property type="entry name" value="NAD(P)-binding Rossmann-fold domains"/>
    <property type="match status" value="1"/>
</dbReference>
<feature type="domain" description="NAD-dependent epimerase/dehydratase" evidence="3">
    <location>
        <begin position="232"/>
        <end position="384"/>
    </location>
</feature>
<evidence type="ECO:0000256" key="1">
    <source>
        <dbReference type="ARBA" id="ARBA00023002"/>
    </source>
</evidence>
<name>A0A3L6FVX5_MAIZE</name>
<feature type="region of interest" description="Disordered" evidence="2">
    <location>
        <begin position="212"/>
        <end position="235"/>
    </location>
</feature>
<gene>
    <name evidence="4" type="primary">CCR1_15</name>
    <name evidence="4" type="ORF">Zm00014a_034603</name>
</gene>
<sequence length="535" mass="58781">MEALCRSMRTPPPRCVHPLAILVFPLLFGSKKNLASSPSWCSPPTEATADDAVLQRFALAPADPASNSTISFNVTATLSLRNPNMYRAIEYGALGVTFSFNGTRFDDSASVPGFKHKARKTATRSVRVGGVGKPIKLTRPGVGEFRAENDTGSFGVEMRLDTMLQSGEVQLDVQKFLEICNDGYTAKKDPINEPYNVGDDYNSDIDEDSKYDKEEELTSSFSARGNQSHELAPREMLGPAVTGTINALKAASAANARRVVVVSSMVAVEINPKDWPKDKIKDENCWSDKEFCRNEENWYFVAKISSEEAALEYAKQTRLDVVTVNPAVVFGPLLQPTLNTSCQFLVYFLKGGSDRMRDKLWHIVDVRDTANALLLVYETPQASDRHICAPHFISARDLLELLKTMYPDDYPFISKLPIQHARIQSRVPARANPVLPTSKFRTSPTDSRNLDFFVGMSSSSGEFGRRRQDNVEVIFPESQVVGSGNPSSVVDNTVLASASSASAAADSAALVDKAIEKLPADVRAHATNSKRQQDK</sequence>
<evidence type="ECO:0000259" key="3">
    <source>
        <dbReference type="Pfam" id="PF01370"/>
    </source>
</evidence>
<reference evidence="4 5" key="1">
    <citation type="journal article" date="2018" name="Nat. Genet.">
        <title>Extensive intraspecific gene order and gene structural variations between Mo17 and other maize genomes.</title>
        <authorList>
            <person name="Sun S."/>
            <person name="Zhou Y."/>
            <person name="Chen J."/>
            <person name="Shi J."/>
            <person name="Zhao H."/>
            <person name="Zhao H."/>
            <person name="Song W."/>
            <person name="Zhang M."/>
            <person name="Cui Y."/>
            <person name="Dong X."/>
            <person name="Liu H."/>
            <person name="Ma X."/>
            <person name="Jiao Y."/>
            <person name="Wang B."/>
            <person name="Wei X."/>
            <person name="Stein J.C."/>
            <person name="Glaubitz J.C."/>
            <person name="Lu F."/>
            <person name="Yu G."/>
            <person name="Liang C."/>
            <person name="Fengler K."/>
            <person name="Li B."/>
            <person name="Rafalski A."/>
            <person name="Schnable P.S."/>
            <person name="Ware D.H."/>
            <person name="Buckler E.S."/>
            <person name="Lai J."/>
        </authorList>
    </citation>
    <scope>NUCLEOTIDE SEQUENCE [LARGE SCALE GENOMIC DNA]</scope>
    <source>
        <strain evidence="5">cv. Missouri 17</strain>
        <tissue evidence="4">Seedling</tissue>
    </source>
</reference>
<feature type="compositionally biased region" description="Polar residues" evidence="2">
    <location>
        <begin position="218"/>
        <end position="229"/>
    </location>
</feature>
<dbReference type="InterPro" id="IPR036291">
    <property type="entry name" value="NAD(P)-bd_dom_sf"/>
</dbReference>
<protein>
    <submittedName>
        <fullName evidence="4">Cinnamoyl-CoA reductase 1</fullName>
    </submittedName>
</protein>
<evidence type="ECO:0000256" key="2">
    <source>
        <dbReference type="SAM" id="MobiDB-lite"/>
    </source>
</evidence>
<dbReference type="ExpressionAtlas" id="A0A3L6FVX5">
    <property type="expression patterns" value="baseline and differential"/>
</dbReference>
<keyword evidence="1" id="KW-0560">Oxidoreductase</keyword>
<dbReference type="AlphaFoldDB" id="A0A3L6FVX5"/>
<evidence type="ECO:0000313" key="5">
    <source>
        <dbReference type="Proteomes" id="UP000251960"/>
    </source>
</evidence>
<dbReference type="PANTHER" id="PTHR10366">
    <property type="entry name" value="NAD DEPENDENT EPIMERASE/DEHYDRATASE"/>
    <property type="match status" value="1"/>
</dbReference>
<dbReference type="EMBL" id="NCVQ01000003">
    <property type="protein sequence ID" value="PWZ39012.1"/>
    <property type="molecule type" value="Genomic_DNA"/>
</dbReference>
<organism evidence="4 5">
    <name type="scientific">Zea mays</name>
    <name type="common">Maize</name>
    <dbReference type="NCBI Taxonomy" id="4577"/>
    <lineage>
        <taxon>Eukaryota</taxon>
        <taxon>Viridiplantae</taxon>
        <taxon>Streptophyta</taxon>
        <taxon>Embryophyta</taxon>
        <taxon>Tracheophyta</taxon>
        <taxon>Spermatophyta</taxon>
        <taxon>Magnoliopsida</taxon>
        <taxon>Liliopsida</taxon>
        <taxon>Poales</taxon>
        <taxon>Poaceae</taxon>
        <taxon>PACMAD clade</taxon>
        <taxon>Panicoideae</taxon>
        <taxon>Andropogonodae</taxon>
        <taxon>Andropogoneae</taxon>
        <taxon>Tripsacinae</taxon>
        <taxon>Zea</taxon>
    </lineage>
</organism>
<dbReference type="InterPro" id="IPR001509">
    <property type="entry name" value="Epimerase_deHydtase"/>
</dbReference>
<dbReference type="InterPro" id="IPR050425">
    <property type="entry name" value="NAD(P)_dehydrat-like"/>
</dbReference>
<accession>A0A3L6FVX5</accession>